<keyword evidence="5 6" id="KW-0472">Membrane</keyword>
<dbReference type="PRINTS" id="PR00176">
    <property type="entry name" value="NANEUSMPORT"/>
</dbReference>
<evidence type="ECO:0000256" key="6">
    <source>
        <dbReference type="SAM" id="Phobius"/>
    </source>
</evidence>
<evidence type="ECO:0000256" key="4">
    <source>
        <dbReference type="ARBA" id="ARBA00022989"/>
    </source>
</evidence>
<feature type="transmembrane region" description="Helical" evidence="6">
    <location>
        <begin position="222"/>
        <end position="247"/>
    </location>
</feature>
<feature type="transmembrane region" description="Helical" evidence="6">
    <location>
        <begin position="85"/>
        <end position="109"/>
    </location>
</feature>
<keyword evidence="8" id="KW-1185">Reference proteome</keyword>
<keyword evidence="3 6" id="KW-0812">Transmembrane</keyword>
<organism evidence="7 8">
    <name type="scientific">Novibacillus thermophilus</name>
    <dbReference type="NCBI Taxonomy" id="1471761"/>
    <lineage>
        <taxon>Bacteria</taxon>
        <taxon>Bacillati</taxon>
        <taxon>Bacillota</taxon>
        <taxon>Bacilli</taxon>
        <taxon>Bacillales</taxon>
        <taxon>Thermoactinomycetaceae</taxon>
        <taxon>Novibacillus</taxon>
    </lineage>
</organism>
<dbReference type="PANTHER" id="PTHR42948">
    <property type="entry name" value="TRANSPORTER"/>
    <property type="match status" value="1"/>
</dbReference>
<dbReference type="InterPro" id="IPR037272">
    <property type="entry name" value="SNS_sf"/>
</dbReference>
<feature type="transmembrane region" description="Helical" evidence="6">
    <location>
        <begin position="147"/>
        <end position="167"/>
    </location>
</feature>
<dbReference type="KEGG" id="ntr:B0W44_08805"/>
<feature type="transmembrane region" description="Helical" evidence="6">
    <location>
        <begin position="359"/>
        <end position="382"/>
    </location>
</feature>
<dbReference type="RefSeq" id="WP_077719738.1">
    <property type="nucleotide sequence ID" value="NZ_CP019699.1"/>
</dbReference>
<evidence type="ECO:0000256" key="5">
    <source>
        <dbReference type="ARBA" id="ARBA00023136"/>
    </source>
</evidence>
<dbReference type="Proteomes" id="UP000188603">
    <property type="component" value="Chromosome"/>
</dbReference>
<name>A0A1U9K742_9BACL</name>
<accession>A0A1U9K742</accession>
<proteinExistence type="predicted"/>
<gene>
    <name evidence="7" type="ORF">B0W44_08805</name>
</gene>
<comment type="subcellular location">
    <subcellularLocation>
        <location evidence="1">Membrane</location>
        <topology evidence="1">Multi-pass membrane protein</topology>
    </subcellularLocation>
</comment>
<dbReference type="Pfam" id="PF00209">
    <property type="entry name" value="SNF"/>
    <property type="match status" value="2"/>
</dbReference>
<feature type="transmembrane region" description="Helical" evidence="6">
    <location>
        <begin position="388"/>
        <end position="409"/>
    </location>
</feature>
<dbReference type="NCBIfam" id="NF037979">
    <property type="entry name" value="Na_transp"/>
    <property type="match status" value="1"/>
</dbReference>
<dbReference type="EMBL" id="CP019699">
    <property type="protein sequence ID" value="AQS55875.1"/>
    <property type="molecule type" value="Genomic_DNA"/>
</dbReference>
<evidence type="ECO:0000256" key="1">
    <source>
        <dbReference type="ARBA" id="ARBA00004141"/>
    </source>
</evidence>
<dbReference type="SUPFAM" id="SSF161070">
    <property type="entry name" value="SNF-like"/>
    <property type="match status" value="1"/>
</dbReference>
<reference evidence="7 8" key="1">
    <citation type="journal article" date="2015" name="Int. J. Syst. Evol. Microbiol.">
        <title>Novibacillus thermophilus gen. nov., sp. nov., a Gram-staining-negative and moderately thermophilic member of the family Thermoactinomycetaceae.</title>
        <authorList>
            <person name="Yang G."/>
            <person name="Chen J."/>
            <person name="Zhou S."/>
        </authorList>
    </citation>
    <scope>NUCLEOTIDE SEQUENCE [LARGE SCALE GENOMIC DNA]</scope>
    <source>
        <strain evidence="7 8">SG-1</strain>
    </source>
</reference>
<evidence type="ECO:0000256" key="3">
    <source>
        <dbReference type="ARBA" id="ARBA00022692"/>
    </source>
</evidence>
<keyword evidence="2" id="KW-0813">Transport</keyword>
<sequence length="498" mass="54956">MEKREQWGSRVGFILAAAGSAVGLGNIWRYPYIAYDNGGGAFLIPYLFALFTAGIPILLLEYAIGQKMRGSAPLSFRRLNEKWEWLGWWQAGISFFIVTYYMVIIGWSLSFTYFSFGRQWGEDTEAFMLGDYLGVANLTEGSWFGGLQWNVFVPVVIMWAITFYILYRGVRRGIETATKILMPILVIVMIIITIRGITLPGASAGLNALLEPDWTAMANPQVWVAAYGQIFFSLSIAFAIMITYSSYLPKKTDLANNGFIVAFANSGFEFLAALAVFGTIGYLAMVSGVGVDEAVNSGIVLAFIVFPQIINTLPGMNDLFGFLFFGALTLAGLTSAISIAEVCISAVREKFNLTRDRAVIWVCGIGFLVSMIYVTSGGLNFLDIVDYAVNQFGIVFAGLVEVILLSWFYKLTTFRDHINELSDLRIGGWWDVCLKYVTPIVLIVMGGMNVYNEIVEGPYGGYPFGQVAIAGYAVAIGVIIVGFIFQNMKWRSEGAMDT</sequence>
<dbReference type="PROSITE" id="PS50267">
    <property type="entry name" value="NA_NEUROTRAN_SYMP_3"/>
    <property type="match status" value="1"/>
</dbReference>
<feature type="transmembrane region" description="Helical" evidence="6">
    <location>
        <begin position="429"/>
        <end position="451"/>
    </location>
</feature>
<keyword evidence="4 6" id="KW-1133">Transmembrane helix</keyword>
<feature type="transmembrane region" description="Helical" evidence="6">
    <location>
        <begin position="259"/>
        <end position="284"/>
    </location>
</feature>
<dbReference type="GO" id="GO:0016020">
    <property type="term" value="C:membrane"/>
    <property type="evidence" value="ECO:0007669"/>
    <property type="project" value="UniProtKB-SubCell"/>
</dbReference>
<feature type="transmembrane region" description="Helical" evidence="6">
    <location>
        <begin position="179"/>
        <end position="202"/>
    </location>
</feature>
<feature type="transmembrane region" description="Helical" evidence="6">
    <location>
        <begin position="43"/>
        <end position="64"/>
    </location>
</feature>
<dbReference type="InterPro" id="IPR000175">
    <property type="entry name" value="Na/ntran_symport"/>
</dbReference>
<evidence type="ECO:0000313" key="8">
    <source>
        <dbReference type="Proteomes" id="UP000188603"/>
    </source>
</evidence>
<feature type="transmembrane region" description="Helical" evidence="6">
    <location>
        <begin position="322"/>
        <end position="347"/>
    </location>
</feature>
<feature type="transmembrane region" description="Helical" evidence="6">
    <location>
        <begin position="463"/>
        <end position="485"/>
    </location>
</feature>
<feature type="transmembrane region" description="Helical" evidence="6">
    <location>
        <begin position="12"/>
        <end position="31"/>
    </location>
</feature>
<dbReference type="CDD" id="cd10334">
    <property type="entry name" value="SLC6sbd_u1"/>
    <property type="match status" value="1"/>
</dbReference>
<dbReference type="PANTHER" id="PTHR42948:SF1">
    <property type="entry name" value="TRANSPORTER"/>
    <property type="match status" value="1"/>
</dbReference>
<evidence type="ECO:0000256" key="2">
    <source>
        <dbReference type="ARBA" id="ARBA00022448"/>
    </source>
</evidence>
<protein>
    <submittedName>
        <fullName evidence="7">Sodium-dependent transporter</fullName>
    </submittedName>
</protein>
<dbReference type="OrthoDB" id="9762833at2"/>
<dbReference type="AlphaFoldDB" id="A0A1U9K742"/>
<evidence type="ECO:0000313" key="7">
    <source>
        <dbReference type="EMBL" id="AQS55875.1"/>
    </source>
</evidence>